<keyword evidence="1" id="KW-1133">Transmembrane helix</keyword>
<evidence type="ECO:0000313" key="3">
    <source>
        <dbReference type="Proteomes" id="UP001596170"/>
    </source>
</evidence>
<name>A0ABW1LAN4_9BACL</name>
<keyword evidence="3" id="KW-1185">Reference proteome</keyword>
<feature type="transmembrane region" description="Helical" evidence="1">
    <location>
        <begin position="12"/>
        <end position="33"/>
    </location>
</feature>
<evidence type="ECO:0000313" key="2">
    <source>
        <dbReference type="EMBL" id="MFC6041000.1"/>
    </source>
</evidence>
<organism evidence="2 3">
    <name type="scientific">Paenisporosarcina macmurdoensis</name>
    <dbReference type="NCBI Taxonomy" id="212659"/>
    <lineage>
        <taxon>Bacteria</taxon>
        <taxon>Bacillati</taxon>
        <taxon>Bacillota</taxon>
        <taxon>Bacilli</taxon>
        <taxon>Bacillales</taxon>
        <taxon>Caryophanaceae</taxon>
        <taxon>Paenisporosarcina</taxon>
    </lineage>
</organism>
<gene>
    <name evidence="2" type="ORF">ACFPYN_16355</name>
</gene>
<comment type="caution">
    <text evidence="2">The sequence shown here is derived from an EMBL/GenBank/DDBJ whole genome shotgun (WGS) entry which is preliminary data.</text>
</comment>
<proteinExistence type="predicted"/>
<evidence type="ECO:0000256" key="1">
    <source>
        <dbReference type="SAM" id="Phobius"/>
    </source>
</evidence>
<feature type="transmembrane region" description="Helical" evidence="1">
    <location>
        <begin position="59"/>
        <end position="82"/>
    </location>
</feature>
<feature type="transmembrane region" description="Helical" evidence="1">
    <location>
        <begin position="103"/>
        <end position="124"/>
    </location>
</feature>
<dbReference type="InterPro" id="IPR018723">
    <property type="entry name" value="DUF2254_membrane"/>
</dbReference>
<reference evidence="3" key="1">
    <citation type="journal article" date="2019" name="Int. J. Syst. Evol. Microbiol.">
        <title>The Global Catalogue of Microorganisms (GCM) 10K type strain sequencing project: providing services to taxonomists for standard genome sequencing and annotation.</title>
        <authorList>
            <consortium name="The Broad Institute Genomics Platform"/>
            <consortium name="The Broad Institute Genome Sequencing Center for Infectious Disease"/>
            <person name="Wu L."/>
            <person name="Ma J."/>
        </authorList>
    </citation>
    <scope>NUCLEOTIDE SEQUENCE [LARGE SCALE GENOMIC DNA]</scope>
    <source>
        <strain evidence="3">CCUG 54527</strain>
    </source>
</reference>
<sequence length="441" mass="50344">MDRYWLKIKESIWFIPTLYSLFSVVLAIIFSTIDHLFDQTLLLYVPHVLLTTVDLAQTILGGLSAALLTMTTFTFSTIMVVLTTYSSQFSPRTLKNFVRDPMVWRVLGVFMGGFIYTTLSLLFMQESIAGESVISSLIGVLYAMICLIFFAVFIHHIARNIQVNTLIEKLTIEGIDAVGCYEAFLKREDMTTQTNDNWTIRGTAYPITARRDGYLQLVDIEQLIALAQKHKGKIEMNCYIGDFVQEKTQVFTLYTKEQLTLQEIVGNLFVVGGERDTRQDPVFAIQKMVEVSLRAISPGINDPNTAIHNIHQLGRLLGSYSRLPRRDFIFMDEDKQLRVKMSIHTFEEVLYHTFHQLRHYGKSDISVLGAITDSLTMAADLSPLESKKDIWLIQLYVLEGMENSDFQTLDRVFYQKKIDKLANLVGEGSVDLKIFMTDESN</sequence>
<protein>
    <submittedName>
        <fullName evidence="2">DUF2254 domain-containing protein</fullName>
    </submittedName>
</protein>
<keyword evidence="1" id="KW-0812">Transmembrane</keyword>
<dbReference type="Pfam" id="PF10011">
    <property type="entry name" value="DUF2254"/>
    <property type="match status" value="1"/>
</dbReference>
<dbReference type="EMBL" id="JBHSRI010000025">
    <property type="protein sequence ID" value="MFC6041000.1"/>
    <property type="molecule type" value="Genomic_DNA"/>
</dbReference>
<dbReference type="RefSeq" id="WP_377735631.1">
    <property type="nucleotide sequence ID" value="NZ_JBHSRI010000025.1"/>
</dbReference>
<accession>A0ABW1LAN4</accession>
<dbReference type="Proteomes" id="UP001596170">
    <property type="component" value="Unassembled WGS sequence"/>
</dbReference>
<keyword evidence="1" id="KW-0472">Membrane</keyword>
<feature type="transmembrane region" description="Helical" evidence="1">
    <location>
        <begin position="136"/>
        <end position="154"/>
    </location>
</feature>